<accession>A0AAF0XZ25</accession>
<evidence type="ECO:0000256" key="17">
    <source>
        <dbReference type="SAM" id="SignalP"/>
    </source>
</evidence>
<reference evidence="19" key="1">
    <citation type="journal article" date="2016" name="Nat. Genet.">
        <title>A high-quality carrot genome assembly provides new insights into carotenoid accumulation and asterid genome evolution.</title>
        <authorList>
            <person name="Iorizzo M."/>
            <person name="Ellison S."/>
            <person name="Senalik D."/>
            <person name="Zeng P."/>
            <person name="Satapoomin P."/>
            <person name="Huang J."/>
            <person name="Bowman M."/>
            <person name="Iovene M."/>
            <person name="Sanseverino W."/>
            <person name="Cavagnaro P."/>
            <person name="Yildiz M."/>
            <person name="Macko-Podgorni A."/>
            <person name="Moranska E."/>
            <person name="Grzebelus E."/>
            <person name="Grzebelus D."/>
            <person name="Ashrafi H."/>
            <person name="Zheng Z."/>
            <person name="Cheng S."/>
            <person name="Spooner D."/>
            <person name="Van Deynze A."/>
            <person name="Simon P."/>
        </authorList>
    </citation>
    <scope>NUCLEOTIDE SEQUENCE</scope>
    <source>
        <tissue evidence="19">Leaf</tissue>
    </source>
</reference>
<dbReference type="Proteomes" id="UP000077755">
    <property type="component" value="Chromosome 9"/>
</dbReference>
<dbReference type="InterPro" id="IPR001245">
    <property type="entry name" value="Ser-Thr/Tyr_kinase_cat_dom"/>
</dbReference>
<keyword evidence="16" id="KW-0175">Coiled coil</keyword>
<dbReference type="SUPFAM" id="SSF56112">
    <property type="entry name" value="Protein kinase-like (PK-like)"/>
    <property type="match status" value="2"/>
</dbReference>
<keyword evidence="6" id="KW-0597">Phosphoprotein</keyword>
<keyword evidence="7" id="KW-0808">Transferase</keyword>
<organism evidence="19 20">
    <name type="scientific">Daucus carota subsp. sativus</name>
    <name type="common">Carrot</name>
    <dbReference type="NCBI Taxonomy" id="79200"/>
    <lineage>
        <taxon>Eukaryota</taxon>
        <taxon>Viridiplantae</taxon>
        <taxon>Streptophyta</taxon>
        <taxon>Embryophyta</taxon>
        <taxon>Tracheophyta</taxon>
        <taxon>Spermatophyta</taxon>
        <taxon>Magnoliopsida</taxon>
        <taxon>eudicotyledons</taxon>
        <taxon>Gunneridae</taxon>
        <taxon>Pentapetalae</taxon>
        <taxon>asterids</taxon>
        <taxon>campanulids</taxon>
        <taxon>Apiales</taxon>
        <taxon>Apiaceae</taxon>
        <taxon>Apioideae</taxon>
        <taxon>Scandiceae</taxon>
        <taxon>Daucinae</taxon>
        <taxon>Daucus</taxon>
        <taxon>Daucus sect. Daucus</taxon>
    </lineage>
</organism>
<evidence type="ECO:0000256" key="2">
    <source>
        <dbReference type="ARBA" id="ARBA00004236"/>
    </source>
</evidence>
<feature type="coiled-coil region" evidence="16">
    <location>
        <begin position="26"/>
        <end position="97"/>
    </location>
</feature>
<evidence type="ECO:0000256" key="9">
    <source>
        <dbReference type="ARBA" id="ARBA00022741"/>
    </source>
</evidence>
<keyword evidence="11 15" id="KW-0067">ATP-binding</keyword>
<evidence type="ECO:0000256" key="12">
    <source>
        <dbReference type="ARBA" id="ARBA00022989"/>
    </source>
</evidence>
<evidence type="ECO:0000256" key="6">
    <source>
        <dbReference type="ARBA" id="ARBA00022553"/>
    </source>
</evidence>
<dbReference type="GO" id="GO:0004674">
    <property type="term" value="F:protein serine/threonine kinase activity"/>
    <property type="evidence" value="ECO:0007669"/>
    <property type="project" value="UniProtKB-KW"/>
</dbReference>
<dbReference type="Gene3D" id="3.30.200.20">
    <property type="entry name" value="Phosphorylase Kinase, domain 1"/>
    <property type="match status" value="2"/>
</dbReference>
<name>A0AAF0XZ25_DAUCS</name>
<dbReference type="KEGG" id="dcr:108201811"/>
<evidence type="ECO:0000256" key="8">
    <source>
        <dbReference type="ARBA" id="ARBA00022692"/>
    </source>
</evidence>
<feature type="binding site" evidence="15">
    <location>
        <position position="618"/>
    </location>
    <ligand>
        <name>ATP</name>
        <dbReference type="ChEBI" id="CHEBI:30616"/>
    </ligand>
</feature>
<feature type="domain" description="Protein kinase" evidence="18">
    <location>
        <begin position="131"/>
        <end position="415"/>
    </location>
</feature>
<dbReference type="PANTHER" id="PTHR45621">
    <property type="entry name" value="OS01G0588500 PROTEIN-RELATED"/>
    <property type="match status" value="1"/>
</dbReference>
<dbReference type="GO" id="GO:0005524">
    <property type="term" value="F:ATP binding"/>
    <property type="evidence" value="ECO:0007669"/>
    <property type="project" value="UniProtKB-UniRule"/>
</dbReference>
<evidence type="ECO:0000256" key="14">
    <source>
        <dbReference type="ARBA" id="ARBA00023170"/>
    </source>
</evidence>
<sequence length="902" mass="101791">MTDRSNGVVILITLLNILVYKLRKLEEAQQTKLQELQTKLHEAQTKLQEVQETKIKELQTKLQEVETKLQEAEEAKLRELQTKLQEAQTKLLEADETKFQEAKQSIRLPLSVRQLCRRFTLKEIQWATNNFQEEFVIGRGGFGLVYKGIIDYKQGTVAIKRLKLLSKQGSKEFQTEIEMLSKFQHSHLVSLIGYCDDYEEMILVYDYMSRGTLADHLHKKVKKGDSCLPSLTWIQRLKICIGAAHGLDYLHTGTSTENRVIHRDVKSTNILLDENFAAKLSDFGLSKIGPANQTCTYVSTRVKGTPGYLDPYYVATHRLTRKTDVYAFGVVLFEVLCGRPALDMSRNEDQMNLAGWVQHCLQEGFLDKIIDPRLKWEISSDSLNTFVDIAVKCLHYQPKHRPTIAEVVVSLESALRCQVKSADYSLFEIMPIDYPQEEADCSVPEVKNTDHDKGYALTGIGTVNDPSAGHRNKQKLTFSERVSGIFSRTAQGLSGEGIANLSNVSHRKKKITLTKRIGGLLSVTARVFSVKRHAKTSMVPTSVIPTSMVPTPWNQDDVLKSSNLKSFAYNDLRIATRNFRPDSVLGEGGFGCVYKGWIDENTFAAETWGTGLAIAVKKLNIEGYQGYEAWLAEISCLGTLCHPNLVKLIGYCLEDERRFLVYEFMAHGSLDLHLFRRSANNQLLTWNLRMSIALGAAKGLAYLHSPEANVIHRDFKTSNILIDSNYEAKLSDFGMAKDGPDNERSHVSTRVMGTNGYVAPEYLATGHITMKSDVYSFGVVLLEILTGRRVNDRNRPKAEQDLVAWAKPHLHSKRKFSRVMDPQIEGQYPRKEAFQASCLVLACLSYDLKSRPDAKEVVEVLQKLQNSYNSERISGEALQKVQIHRHNIGEETLKSVAGTRAK</sequence>
<dbReference type="AlphaFoldDB" id="A0AAF0XZ25"/>
<keyword evidence="5" id="KW-0723">Serine/threonine-protein kinase</keyword>
<evidence type="ECO:0000256" key="3">
    <source>
        <dbReference type="ARBA" id="ARBA00012513"/>
    </source>
</evidence>
<dbReference type="EC" id="2.7.11.1" evidence="3"/>
<dbReference type="FunFam" id="3.30.200.20:FF:000039">
    <property type="entry name" value="receptor-like protein kinase FERONIA"/>
    <property type="match status" value="1"/>
</dbReference>
<protein>
    <recommendedName>
        <fullName evidence="3">non-specific serine/threonine protein kinase</fullName>
        <ecNumber evidence="3">2.7.11.1</ecNumber>
    </recommendedName>
</protein>
<keyword evidence="12" id="KW-1133">Transmembrane helix</keyword>
<evidence type="ECO:0000256" key="5">
    <source>
        <dbReference type="ARBA" id="ARBA00022527"/>
    </source>
</evidence>
<feature type="chain" id="PRO_5041937298" description="non-specific serine/threonine protein kinase" evidence="17">
    <location>
        <begin position="25"/>
        <end position="902"/>
    </location>
</feature>
<comment type="subcellular location">
    <subcellularLocation>
        <location evidence="2">Cell membrane</location>
    </subcellularLocation>
    <subcellularLocation>
        <location evidence="1">Membrane</location>
        <topology evidence="1">Single-pass membrane protein</topology>
    </subcellularLocation>
</comment>
<evidence type="ECO:0000256" key="4">
    <source>
        <dbReference type="ARBA" id="ARBA00022475"/>
    </source>
</evidence>
<dbReference type="Pfam" id="PF07714">
    <property type="entry name" value="PK_Tyr_Ser-Thr"/>
    <property type="match status" value="1"/>
</dbReference>
<feature type="domain" description="Protein kinase" evidence="18">
    <location>
        <begin position="579"/>
        <end position="864"/>
    </location>
</feature>
<evidence type="ECO:0000259" key="18">
    <source>
        <dbReference type="PROSITE" id="PS50011"/>
    </source>
</evidence>
<feature type="binding site" evidence="15">
    <location>
        <position position="160"/>
    </location>
    <ligand>
        <name>ATP</name>
        <dbReference type="ChEBI" id="CHEBI:30616"/>
    </ligand>
</feature>
<dbReference type="PROSITE" id="PS00107">
    <property type="entry name" value="PROTEIN_KINASE_ATP"/>
    <property type="match status" value="2"/>
</dbReference>
<keyword evidence="14" id="KW-0675">Receptor</keyword>
<dbReference type="PROSITE" id="PS50011">
    <property type="entry name" value="PROTEIN_KINASE_DOM"/>
    <property type="match status" value="2"/>
</dbReference>
<dbReference type="CDD" id="cd14066">
    <property type="entry name" value="STKc_IRAK"/>
    <property type="match status" value="2"/>
</dbReference>
<dbReference type="InterPro" id="IPR011009">
    <property type="entry name" value="Kinase-like_dom_sf"/>
</dbReference>
<evidence type="ECO:0000256" key="16">
    <source>
        <dbReference type="SAM" id="Coils"/>
    </source>
</evidence>
<evidence type="ECO:0000256" key="15">
    <source>
        <dbReference type="PROSITE-ProRule" id="PRU10141"/>
    </source>
</evidence>
<dbReference type="Gene3D" id="1.10.510.10">
    <property type="entry name" value="Transferase(Phosphotransferase) domain 1"/>
    <property type="match status" value="2"/>
</dbReference>
<dbReference type="EMBL" id="CP093351">
    <property type="protein sequence ID" value="WOH16022.1"/>
    <property type="molecule type" value="Genomic_DNA"/>
</dbReference>
<evidence type="ECO:0000256" key="13">
    <source>
        <dbReference type="ARBA" id="ARBA00023136"/>
    </source>
</evidence>
<proteinExistence type="predicted"/>
<evidence type="ECO:0000256" key="10">
    <source>
        <dbReference type="ARBA" id="ARBA00022777"/>
    </source>
</evidence>
<evidence type="ECO:0000256" key="1">
    <source>
        <dbReference type="ARBA" id="ARBA00004167"/>
    </source>
</evidence>
<dbReference type="InterPro" id="IPR000719">
    <property type="entry name" value="Prot_kinase_dom"/>
</dbReference>
<dbReference type="Pfam" id="PF00069">
    <property type="entry name" value="Pkinase"/>
    <property type="match status" value="1"/>
</dbReference>
<keyword evidence="8" id="KW-0812">Transmembrane</keyword>
<dbReference type="FunFam" id="1.10.510.10:FF:000146">
    <property type="entry name" value="LRR receptor-like serine/threonine-protein kinase IOS1"/>
    <property type="match status" value="1"/>
</dbReference>
<gene>
    <name evidence="19" type="ORF">DCAR_0935571</name>
</gene>
<dbReference type="FunFam" id="3.30.200.20:FF:000228">
    <property type="entry name" value="Serine/threonine-protein kinase BIK1"/>
    <property type="match status" value="1"/>
</dbReference>
<evidence type="ECO:0000256" key="7">
    <source>
        <dbReference type="ARBA" id="ARBA00022679"/>
    </source>
</evidence>
<dbReference type="InterPro" id="IPR017441">
    <property type="entry name" value="Protein_kinase_ATP_BS"/>
</dbReference>
<dbReference type="PROSITE" id="PS00108">
    <property type="entry name" value="PROTEIN_KINASE_ST"/>
    <property type="match status" value="2"/>
</dbReference>
<dbReference type="InterPro" id="IPR050823">
    <property type="entry name" value="Plant_Ser_Thr_Prot_Kinase"/>
</dbReference>
<evidence type="ECO:0000256" key="11">
    <source>
        <dbReference type="ARBA" id="ARBA00022840"/>
    </source>
</evidence>
<reference evidence="19" key="2">
    <citation type="submission" date="2022-03" db="EMBL/GenBank/DDBJ databases">
        <title>Draft title - Genomic analysis of global carrot germplasm unveils the trajectory of domestication and the origin of high carotenoid orange carrot.</title>
        <authorList>
            <person name="Iorizzo M."/>
            <person name="Ellison S."/>
            <person name="Senalik D."/>
            <person name="Macko-Podgorni A."/>
            <person name="Grzebelus D."/>
            <person name="Bostan H."/>
            <person name="Rolling W."/>
            <person name="Curaba J."/>
            <person name="Simon P."/>
        </authorList>
    </citation>
    <scope>NUCLEOTIDE SEQUENCE</scope>
    <source>
        <tissue evidence="19">Leaf</tissue>
    </source>
</reference>
<dbReference type="GO" id="GO:0005886">
    <property type="term" value="C:plasma membrane"/>
    <property type="evidence" value="ECO:0007669"/>
    <property type="project" value="UniProtKB-SubCell"/>
</dbReference>
<keyword evidence="9 15" id="KW-0547">Nucleotide-binding</keyword>
<keyword evidence="20" id="KW-1185">Reference proteome</keyword>
<keyword evidence="13" id="KW-0472">Membrane</keyword>
<evidence type="ECO:0000313" key="20">
    <source>
        <dbReference type="Proteomes" id="UP000077755"/>
    </source>
</evidence>
<evidence type="ECO:0000313" key="19">
    <source>
        <dbReference type="EMBL" id="WOH16022.1"/>
    </source>
</evidence>
<keyword evidence="4" id="KW-1003">Cell membrane</keyword>
<keyword evidence="17" id="KW-0732">Signal</keyword>
<dbReference type="FunFam" id="1.10.510.10:FF:000051">
    <property type="entry name" value="Receptor-like serine/threonine-protein kinase ALE2"/>
    <property type="match status" value="1"/>
</dbReference>
<dbReference type="SMART" id="SM00220">
    <property type="entry name" value="S_TKc"/>
    <property type="match status" value="2"/>
</dbReference>
<feature type="signal peptide" evidence="17">
    <location>
        <begin position="1"/>
        <end position="24"/>
    </location>
</feature>
<keyword evidence="10" id="KW-0418">Kinase</keyword>
<dbReference type="InterPro" id="IPR008271">
    <property type="entry name" value="Ser/Thr_kinase_AS"/>
</dbReference>